<comment type="caution">
    <text evidence="1">The sequence shown here is derived from an EMBL/GenBank/DDBJ whole genome shotgun (WGS) entry which is preliminary data.</text>
</comment>
<organism evidence="1 2">
    <name type="scientific">Brassica carinata</name>
    <name type="common">Ethiopian mustard</name>
    <name type="synonym">Abyssinian cabbage</name>
    <dbReference type="NCBI Taxonomy" id="52824"/>
    <lineage>
        <taxon>Eukaryota</taxon>
        <taxon>Viridiplantae</taxon>
        <taxon>Streptophyta</taxon>
        <taxon>Embryophyta</taxon>
        <taxon>Tracheophyta</taxon>
        <taxon>Spermatophyta</taxon>
        <taxon>Magnoliopsida</taxon>
        <taxon>eudicotyledons</taxon>
        <taxon>Gunneridae</taxon>
        <taxon>Pentapetalae</taxon>
        <taxon>rosids</taxon>
        <taxon>malvids</taxon>
        <taxon>Brassicales</taxon>
        <taxon>Brassicaceae</taxon>
        <taxon>Brassiceae</taxon>
        <taxon>Brassica</taxon>
    </lineage>
</organism>
<dbReference type="AlphaFoldDB" id="A0A8X7QSQ1"/>
<sequence length="379" mass="42503">MLLALGKGLAFWQSSAREEFSQRICFFFWSHGKFVAEVPGLLPRSPTSERGLTSHRNRFSVLDLLQVMVVGSIAFDCIVFPFGPLTHPSADGSGLVIIDSVMTIMFRFRDSSSQKLVSFSSPHLVLWSALEGTAQLEFVRARSGLCCLQPGKTLKMADCLFTQEGFLDIGKKTLKSNESYEGGSIHRLEEKCGSSRLGVMIQRALLKKESKSDNVQGLDVNRTDRKLVFYENKGNLSKLWDILSSSSLRLDRQRRWVLPSLVSDRKWQAAFYAQKGFLGIGKSPSRMNPTRGNLRSTGRSVGVEAQLSHLATITQIIDPKVHYLLETSYLGPHAKIGFSEQMTWALLEYEPDMYSLYEEPHFEGKKMESSSKGKPKSIT</sequence>
<protein>
    <submittedName>
        <fullName evidence="1">Uncharacterized protein</fullName>
    </submittedName>
</protein>
<keyword evidence="2" id="KW-1185">Reference proteome</keyword>
<reference evidence="1 2" key="1">
    <citation type="submission" date="2020-02" db="EMBL/GenBank/DDBJ databases">
        <authorList>
            <person name="Ma Q."/>
            <person name="Huang Y."/>
            <person name="Song X."/>
            <person name="Pei D."/>
        </authorList>
    </citation>
    <scope>NUCLEOTIDE SEQUENCE [LARGE SCALE GENOMIC DNA]</scope>
    <source>
        <strain evidence="1">Sxm20200214</strain>
        <tissue evidence="1">Leaf</tissue>
    </source>
</reference>
<proteinExistence type="predicted"/>
<gene>
    <name evidence="1" type="ORF">Bca52824_057772</name>
</gene>
<dbReference type="EMBL" id="JAAMPC010000012">
    <property type="protein sequence ID" value="KAG2275217.1"/>
    <property type="molecule type" value="Genomic_DNA"/>
</dbReference>
<dbReference type="Proteomes" id="UP000886595">
    <property type="component" value="Unassembled WGS sequence"/>
</dbReference>
<accession>A0A8X7QSQ1</accession>
<name>A0A8X7QSQ1_BRACI</name>
<evidence type="ECO:0000313" key="1">
    <source>
        <dbReference type="EMBL" id="KAG2275217.1"/>
    </source>
</evidence>
<evidence type="ECO:0000313" key="2">
    <source>
        <dbReference type="Proteomes" id="UP000886595"/>
    </source>
</evidence>
<dbReference type="OrthoDB" id="10539224at2759"/>